<dbReference type="Pfam" id="PF00291">
    <property type="entry name" value="PALP"/>
    <property type="match status" value="1"/>
</dbReference>
<keyword evidence="7" id="KW-0791">Threonine biosynthesis</keyword>
<evidence type="ECO:0000256" key="4">
    <source>
        <dbReference type="ARBA" id="ARBA00013028"/>
    </source>
</evidence>
<gene>
    <name evidence="15" type="ORF">GCM10007940_35270</name>
</gene>
<dbReference type="Proteomes" id="UP001156666">
    <property type="component" value="Unassembled WGS sequence"/>
</dbReference>
<keyword evidence="9" id="KW-0456">Lyase</keyword>
<evidence type="ECO:0000256" key="1">
    <source>
        <dbReference type="ARBA" id="ARBA00001933"/>
    </source>
</evidence>
<evidence type="ECO:0000256" key="11">
    <source>
        <dbReference type="NCBIfam" id="TIGR00260"/>
    </source>
</evidence>
<keyword evidence="16" id="KW-1185">Reference proteome</keyword>
<sequence>MQLYSTKNPDLRVDFGQAILNALPKDNGLYMPTEIPKLGDDFIKNIRKMSFQEMSYEIAKTIIGDSIPADILKEIVYDAINFPAEVVHIHDNIYSLELFHGPTLAFKDFGARFMSRVMKYFKKKGKKLYILVATSGDTGGAVASGFYKVDGIEIVILFPKGKVSPLQQKQLTTLGENITAVEIDGTFDDCQAIVKKAFLDEEMSENYDLSSANSINISRLIPQSFYYFNALKQVDYNENVSFVVPSGNFGNITAGILGQKMGLPVKHFIAATNANDVVPEYIATGEYRPRPATATISNAMDVGDPSNFPRLSDLYGSTWNTIKDKLKGYAYSDEQTKETILEVYKDYGYLLDPHGAIGYLAAMEYKYETGYEEPIIFLETAHPSKFKETVEETLNQEIEIPERLSILSEKQEHFYPLPNKYEKFKKWFKSTFEETEN</sequence>
<keyword evidence="6" id="KW-0028">Amino-acid biosynthesis</keyword>
<dbReference type="SUPFAM" id="SSF53686">
    <property type="entry name" value="Tryptophan synthase beta subunit-like PLP-dependent enzymes"/>
    <property type="match status" value="1"/>
</dbReference>
<evidence type="ECO:0000256" key="8">
    <source>
        <dbReference type="ARBA" id="ARBA00022898"/>
    </source>
</evidence>
<dbReference type="AlphaFoldDB" id="A0AA37WEL8"/>
<dbReference type="InterPro" id="IPR036052">
    <property type="entry name" value="TrpB-like_PALP_sf"/>
</dbReference>
<dbReference type="EC" id="4.2.3.1" evidence="4 11"/>
<dbReference type="GO" id="GO:0004795">
    <property type="term" value="F:threonine synthase activity"/>
    <property type="evidence" value="ECO:0007669"/>
    <property type="project" value="UniProtKB-UniRule"/>
</dbReference>
<dbReference type="Gene3D" id="3.40.50.1100">
    <property type="match status" value="2"/>
</dbReference>
<feature type="domain" description="Threonine synthase N-terminal" evidence="14">
    <location>
        <begin position="4"/>
        <end position="79"/>
    </location>
</feature>
<comment type="catalytic activity">
    <reaction evidence="10">
        <text>O-phospho-L-homoserine + H2O = L-threonine + phosphate</text>
        <dbReference type="Rhea" id="RHEA:10840"/>
        <dbReference type="ChEBI" id="CHEBI:15377"/>
        <dbReference type="ChEBI" id="CHEBI:43474"/>
        <dbReference type="ChEBI" id="CHEBI:57590"/>
        <dbReference type="ChEBI" id="CHEBI:57926"/>
        <dbReference type="EC" id="4.2.3.1"/>
    </reaction>
</comment>
<protein>
    <recommendedName>
        <fullName evidence="5 11">Threonine synthase</fullName>
        <ecNumber evidence="4 11">4.2.3.1</ecNumber>
    </recommendedName>
</protein>
<accession>A0AA37WEL8</accession>
<proteinExistence type="inferred from homology"/>
<evidence type="ECO:0000256" key="2">
    <source>
        <dbReference type="ARBA" id="ARBA00004979"/>
    </source>
</evidence>
<reference evidence="15" key="2">
    <citation type="submission" date="2023-01" db="EMBL/GenBank/DDBJ databases">
        <title>Draft genome sequence of Portibacter lacus strain NBRC 108769.</title>
        <authorList>
            <person name="Sun Q."/>
            <person name="Mori K."/>
        </authorList>
    </citation>
    <scope>NUCLEOTIDE SEQUENCE</scope>
    <source>
        <strain evidence="15">NBRC 108769</strain>
    </source>
</reference>
<dbReference type="NCBIfam" id="TIGR00260">
    <property type="entry name" value="thrC"/>
    <property type="match status" value="1"/>
</dbReference>
<dbReference type="InterPro" id="IPR004450">
    <property type="entry name" value="Thr_synthase-like"/>
</dbReference>
<comment type="caution">
    <text evidence="15">The sequence shown here is derived from an EMBL/GenBank/DDBJ whole genome shotgun (WGS) entry which is preliminary data.</text>
</comment>
<dbReference type="RefSeq" id="WP_235292856.1">
    <property type="nucleotide sequence ID" value="NZ_BSOH01000023.1"/>
</dbReference>
<evidence type="ECO:0000256" key="5">
    <source>
        <dbReference type="ARBA" id="ARBA00018679"/>
    </source>
</evidence>
<dbReference type="EMBL" id="BSOH01000023">
    <property type="protein sequence ID" value="GLR18911.1"/>
    <property type="molecule type" value="Genomic_DNA"/>
</dbReference>
<dbReference type="InterPro" id="IPR000634">
    <property type="entry name" value="Ser/Thr_deHydtase_PyrdxlP-BS"/>
</dbReference>
<dbReference type="InterPro" id="IPR001926">
    <property type="entry name" value="TrpB-like_PALP"/>
</dbReference>
<evidence type="ECO:0000259" key="14">
    <source>
        <dbReference type="Pfam" id="PF14821"/>
    </source>
</evidence>
<dbReference type="PANTHER" id="PTHR42690">
    <property type="entry name" value="THREONINE SYNTHASE FAMILY MEMBER"/>
    <property type="match status" value="1"/>
</dbReference>
<evidence type="ECO:0000256" key="10">
    <source>
        <dbReference type="ARBA" id="ARBA00049144"/>
    </source>
</evidence>
<comment type="pathway">
    <text evidence="2">Amino-acid biosynthesis; L-threonine biosynthesis; L-threonine from L-aspartate: step 5/5.</text>
</comment>
<reference evidence="15" key="1">
    <citation type="journal article" date="2014" name="Int. J. Syst. Evol. Microbiol.">
        <title>Complete genome sequence of Corynebacterium casei LMG S-19264T (=DSM 44701T), isolated from a smear-ripened cheese.</title>
        <authorList>
            <consortium name="US DOE Joint Genome Institute (JGI-PGF)"/>
            <person name="Walter F."/>
            <person name="Albersmeier A."/>
            <person name="Kalinowski J."/>
            <person name="Ruckert C."/>
        </authorList>
    </citation>
    <scope>NUCLEOTIDE SEQUENCE</scope>
    <source>
        <strain evidence="15">NBRC 108769</strain>
    </source>
</reference>
<evidence type="ECO:0000256" key="9">
    <source>
        <dbReference type="ARBA" id="ARBA00023239"/>
    </source>
</evidence>
<feature type="modified residue" description="N6-(pyridoxal phosphate)lysine" evidence="12">
    <location>
        <position position="107"/>
    </location>
</feature>
<dbReference type="PROSITE" id="PS00165">
    <property type="entry name" value="DEHYDRATASE_SER_THR"/>
    <property type="match status" value="1"/>
</dbReference>
<name>A0AA37WEL8_9BACT</name>
<dbReference type="GO" id="GO:0030170">
    <property type="term" value="F:pyridoxal phosphate binding"/>
    <property type="evidence" value="ECO:0007669"/>
    <property type="project" value="InterPro"/>
</dbReference>
<dbReference type="InterPro" id="IPR051166">
    <property type="entry name" value="Threonine_Synthase"/>
</dbReference>
<dbReference type="PANTHER" id="PTHR42690:SF1">
    <property type="entry name" value="THREONINE SYNTHASE-LIKE 2"/>
    <property type="match status" value="1"/>
</dbReference>
<evidence type="ECO:0000256" key="7">
    <source>
        <dbReference type="ARBA" id="ARBA00022697"/>
    </source>
</evidence>
<organism evidence="15 16">
    <name type="scientific">Portibacter lacus</name>
    <dbReference type="NCBI Taxonomy" id="1099794"/>
    <lineage>
        <taxon>Bacteria</taxon>
        <taxon>Pseudomonadati</taxon>
        <taxon>Bacteroidota</taxon>
        <taxon>Saprospiria</taxon>
        <taxon>Saprospirales</taxon>
        <taxon>Haliscomenobacteraceae</taxon>
        <taxon>Portibacter</taxon>
    </lineage>
</organism>
<dbReference type="InterPro" id="IPR029144">
    <property type="entry name" value="Thr_synth_N"/>
</dbReference>
<comment type="similarity">
    <text evidence="3">Belongs to the threonine synthase family.</text>
</comment>
<evidence type="ECO:0000256" key="12">
    <source>
        <dbReference type="PIRSR" id="PIRSR604450-51"/>
    </source>
</evidence>
<dbReference type="GO" id="GO:0009088">
    <property type="term" value="P:threonine biosynthetic process"/>
    <property type="evidence" value="ECO:0007669"/>
    <property type="project" value="UniProtKB-UniRule"/>
</dbReference>
<dbReference type="InterPro" id="IPR037158">
    <property type="entry name" value="Thr_synth_N_sf"/>
</dbReference>
<dbReference type="Pfam" id="PF14821">
    <property type="entry name" value="Thr_synth_N"/>
    <property type="match status" value="1"/>
</dbReference>
<evidence type="ECO:0000313" key="15">
    <source>
        <dbReference type="EMBL" id="GLR18911.1"/>
    </source>
</evidence>
<comment type="cofactor">
    <cofactor evidence="1 12">
        <name>pyridoxal 5'-phosphate</name>
        <dbReference type="ChEBI" id="CHEBI:597326"/>
    </cofactor>
</comment>
<evidence type="ECO:0000313" key="16">
    <source>
        <dbReference type="Proteomes" id="UP001156666"/>
    </source>
</evidence>
<evidence type="ECO:0000256" key="6">
    <source>
        <dbReference type="ARBA" id="ARBA00022605"/>
    </source>
</evidence>
<dbReference type="Gene3D" id="3.90.1380.10">
    <property type="entry name" value="Threonine synthase, N-terminal domain"/>
    <property type="match status" value="1"/>
</dbReference>
<dbReference type="FunFam" id="3.40.50.1100:FF:000022">
    <property type="entry name" value="Threonine synthase"/>
    <property type="match status" value="1"/>
</dbReference>
<feature type="domain" description="Tryptophan synthase beta chain-like PALP" evidence="13">
    <location>
        <begin position="96"/>
        <end position="376"/>
    </location>
</feature>
<keyword evidence="8 12" id="KW-0663">Pyridoxal phosphate</keyword>
<evidence type="ECO:0000259" key="13">
    <source>
        <dbReference type="Pfam" id="PF00291"/>
    </source>
</evidence>
<evidence type="ECO:0000256" key="3">
    <source>
        <dbReference type="ARBA" id="ARBA00005517"/>
    </source>
</evidence>